<evidence type="ECO:0000313" key="2">
    <source>
        <dbReference type="Proteomes" id="UP000236752"/>
    </source>
</evidence>
<dbReference type="Proteomes" id="UP000236752">
    <property type="component" value="Unassembled WGS sequence"/>
</dbReference>
<keyword evidence="2" id="KW-1185">Reference proteome</keyword>
<proteinExistence type="predicted"/>
<evidence type="ECO:0000313" key="1">
    <source>
        <dbReference type="EMBL" id="SEG63941.1"/>
    </source>
</evidence>
<dbReference type="RefSeq" id="WP_093455097.1">
    <property type="nucleotide sequence ID" value="NZ_FNUZ01000009.1"/>
</dbReference>
<dbReference type="EMBL" id="FNUZ01000009">
    <property type="protein sequence ID" value="SEG63941.1"/>
    <property type="molecule type" value="Genomic_DNA"/>
</dbReference>
<accession>A0A1H6BT85</accession>
<reference evidence="1 2" key="1">
    <citation type="submission" date="2016-10" db="EMBL/GenBank/DDBJ databases">
        <authorList>
            <person name="de Groot N.N."/>
        </authorList>
    </citation>
    <scope>NUCLEOTIDE SEQUENCE [LARGE SCALE GENOMIC DNA]</scope>
    <source>
        <strain evidence="1 2">DSM 26915</strain>
    </source>
</reference>
<gene>
    <name evidence="1" type="ORF">SAMN04488045_3757</name>
</gene>
<organism evidence="1 2">
    <name type="scientific">Thalassococcus halodurans</name>
    <dbReference type="NCBI Taxonomy" id="373675"/>
    <lineage>
        <taxon>Bacteria</taxon>
        <taxon>Pseudomonadati</taxon>
        <taxon>Pseudomonadota</taxon>
        <taxon>Alphaproteobacteria</taxon>
        <taxon>Rhodobacterales</taxon>
        <taxon>Roseobacteraceae</taxon>
        <taxon>Thalassococcus</taxon>
    </lineage>
</organism>
<protein>
    <submittedName>
        <fullName evidence="1">Uncharacterized protein</fullName>
    </submittedName>
</protein>
<sequence>MHDPVYEEAYHGHTIKIFHDPDPESPREWSNLGTLICWHRRYRLGESHHFASPESFLRDLAGVSDQCDLSMDQLRERAERKAILLPVFLYDHSGLAMNTIGFHCPWDSGQAGYVYVLLEAVRKEFDVKRVTKALREKAADILRAEIVSYDAYLGGRVYGYVIERDGEELDACWGFFGDYELDCLSEARAFVDHLVLQARSRAVAAEELGASPPPS</sequence>
<name>A0A1H6BT85_9RHOB</name>
<dbReference type="OrthoDB" id="1792542at2"/>
<dbReference type="AlphaFoldDB" id="A0A1H6BT85"/>